<proteinExistence type="predicted"/>
<organism evidence="2 3">
    <name type="scientific">Patiriisocius marinus</name>
    <dbReference type="NCBI Taxonomy" id="1397112"/>
    <lineage>
        <taxon>Bacteria</taxon>
        <taxon>Pseudomonadati</taxon>
        <taxon>Bacteroidota</taxon>
        <taxon>Flavobacteriia</taxon>
        <taxon>Flavobacteriales</taxon>
        <taxon>Flavobacteriaceae</taxon>
        <taxon>Patiriisocius</taxon>
    </lineage>
</organism>
<evidence type="ECO:0000313" key="3">
    <source>
        <dbReference type="Proteomes" id="UP000326509"/>
    </source>
</evidence>
<dbReference type="InterPro" id="IPR001466">
    <property type="entry name" value="Beta-lactam-related"/>
</dbReference>
<dbReference type="Pfam" id="PF00144">
    <property type="entry name" value="Beta-lactamase"/>
    <property type="match status" value="1"/>
</dbReference>
<dbReference type="InterPro" id="IPR012338">
    <property type="entry name" value="Beta-lactam/transpept-like"/>
</dbReference>
<dbReference type="PANTHER" id="PTHR46825:SF9">
    <property type="entry name" value="BETA-LACTAMASE-RELATED DOMAIN-CONTAINING PROTEIN"/>
    <property type="match status" value="1"/>
</dbReference>
<dbReference type="EMBL" id="BKCG01000025">
    <property type="protein sequence ID" value="GER61058.1"/>
    <property type="molecule type" value="Genomic_DNA"/>
</dbReference>
<dbReference type="SUPFAM" id="SSF48452">
    <property type="entry name" value="TPR-like"/>
    <property type="match status" value="1"/>
</dbReference>
<keyword evidence="3" id="KW-1185">Reference proteome</keyword>
<dbReference type="RefSeq" id="WP_151675489.1">
    <property type="nucleotide sequence ID" value="NZ_BKCG01000025.1"/>
</dbReference>
<dbReference type="InterPro" id="IPR011990">
    <property type="entry name" value="TPR-like_helical_dom_sf"/>
</dbReference>
<evidence type="ECO:0000313" key="2">
    <source>
        <dbReference type="EMBL" id="GER61058.1"/>
    </source>
</evidence>
<sequence>MKYIQLTLVFSIIFFGCNSSKKSIQNSPKSNYDIEFIDYLFKDYVGNRPSASVIVIKDNQIDFTKNYGFADLENNKLATSKTNYRIASVTKQFTAMAIMILVNQDKLAYETTLTEIFPEFPEYGKDITIRQLLTHRSGLVKYNRFIKKNQTEQMLDKDVLDGLLKTDSTYFQPNTKYAYSNTGYAVLAQVIEKITGISFSDFMEKEIFLPLGMTNSTILVKNREIKNRAFGYIVKDTSIIAKDQSLTSAIQGDGGVYTSILDYYKWDKALYSDKLIPQAKLDEAFYNYNEKGKSTEDGYGYGWIVNYFNGTKILQHGGSSTGFGSHVIRIPSENISVAIFTNRNKRGQELPNRAKALLSHFTNGKFQMPFEIILEKEIDLNGIDRGIDLYNKIKRDTVNYSVSKGGLFNFGISYINANKNNDALKLFSVLQSDYPDYFGGYYGSAVIYQQEKNSKKAIEYYKKTISHSTEKEKWAADHSQKMINELSE</sequence>
<dbReference type="SUPFAM" id="SSF56601">
    <property type="entry name" value="beta-lactamase/transpeptidase-like"/>
    <property type="match status" value="1"/>
</dbReference>
<accession>A0A5J4J4V9</accession>
<dbReference type="PANTHER" id="PTHR46825">
    <property type="entry name" value="D-ALANYL-D-ALANINE-CARBOXYPEPTIDASE/ENDOPEPTIDASE AMPH"/>
    <property type="match status" value="1"/>
</dbReference>
<dbReference type="OrthoDB" id="9793489at2"/>
<comment type="caution">
    <text evidence="2">The sequence shown here is derived from an EMBL/GenBank/DDBJ whole genome shotgun (WGS) entry which is preliminary data.</text>
</comment>
<name>A0A5J4J4V9_9FLAO</name>
<evidence type="ECO:0000259" key="1">
    <source>
        <dbReference type="Pfam" id="PF00144"/>
    </source>
</evidence>
<dbReference type="InterPro" id="IPR050491">
    <property type="entry name" value="AmpC-like"/>
</dbReference>
<dbReference type="PROSITE" id="PS51257">
    <property type="entry name" value="PROKAR_LIPOPROTEIN"/>
    <property type="match status" value="1"/>
</dbReference>
<dbReference type="AlphaFoldDB" id="A0A5J4J4V9"/>
<gene>
    <name evidence="2" type="ORF">ULMA_31660</name>
</gene>
<dbReference type="Gene3D" id="3.40.710.10">
    <property type="entry name" value="DD-peptidase/beta-lactamase superfamily"/>
    <property type="match status" value="1"/>
</dbReference>
<dbReference type="Gene3D" id="1.25.40.10">
    <property type="entry name" value="Tetratricopeptide repeat domain"/>
    <property type="match status" value="1"/>
</dbReference>
<feature type="domain" description="Beta-lactamase-related" evidence="1">
    <location>
        <begin position="40"/>
        <end position="357"/>
    </location>
</feature>
<reference evidence="3" key="1">
    <citation type="submission" date="2019-08" db="EMBL/GenBank/DDBJ databases">
        <title>Draft genome sequence of Ulvibacter marinus type strain NBRC 109484.</title>
        <authorList>
            <person name="Kawano K."/>
            <person name="Ushijima N."/>
            <person name="Kihara M."/>
            <person name="Itoh H."/>
        </authorList>
    </citation>
    <scope>NUCLEOTIDE SEQUENCE [LARGE SCALE GENOMIC DNA]</scope>
    <source>
        <strain evidence="3">NBRC 109484</strain>
    </source>
</reference>
<dbReference type="Proteomes" id="UP000326509">
    <property type="component" value="Unassembled WGS sequence"/>
</dbReference>
<protein>
    <recommendedName>
        <fullName evidence="1">Beta-lactamase-related domain-containing protein</fullName>
    </recommendedName>
</protein>